<feature type="region of interest" description="Disordered" evidence="1">
    <location>
        <begin position="88"/>
        <end position="156"/>
    </location>
</feature>
<feature type="transmembrane region" description="Helical" evidence="2">
    <location>
        <begin position="393"/>
        <end position="414"/>
    </location>
</feature>
<dbReference type="PANTHER" id="PTHR34219">
    <property type="entry name" value="IRON-REGULATED INNER MEMBRANE PROTEIN-RELATED"/>
    <property type="match status" value="1"/>
</dbReference>
<evidence type="ECO:0000256" key="1">
    <source>
        <dbReference type="SAM" id="MobiDB-lite"/>
    </source>
</evidence>
<reference evidence="4 5" key="1">
    <citation type="submission" date="2018-07" db="EMBL/GenBank/DDBJ databases">
        <title>Chitinophaga K2CV101002-2 sp. nov., isolated from a monsoon evergreen broad-leaved forest soil.</title>
        <authorList>
            <person name="Lv Y."/>
        </authorList>
    </citation>
    <scope>NUCLEOTIDE SEQUENCE [LARGE SCALE GENOMIC DNA]</scope>
    <source>
        <strain evidence="4 5">GDMCC 1.1288</strain>
    </source>
</reference>
<dbReference type="Pfam" id="PF03413">
    <property type="entry name" value="PepSY"/>
    <property type="match status" value="1"/>
</dbReference>
<sequence>MKVFFRRIHLYLGLAAGLIITISCLTGAMLVFEKEITEALNHDRYFVKPAGERLTLDQLAEQVKQQVPGAKVGRIQLFADPTRSVQITLEEGKKGGEKGEKKEGAERGERKEGRENGEIKEGRENGERKEKAASEGGMQKKGAQEAPPKKEKGGRTAFVNPYTGKVIELYSYQKTFYYKIFSMHRWLMAGDVGKVITGISTLIFLFILITGIILWWPKTRNILRQRLKVKWDGGWKRLNHDMHIVLGFYASIFLFVSAFTGLTWAFEWFNNGLYTVLGSSPKPTPAPVSAPLATADNTGTITLEQALATAKQQVPDAIFFTLMPPKDTAASFSVALLPPNAFHEAATTSYYLDQHTGKVLSSQTFEQRTLGQKVRGSIKPLHTGSIFGLPSKIFAFILALLGVTFPTTGTILWINRTRKKSKKNPAKRQVAVN</sequence>
<feature type="domain" description="PepSY" evidence="3">
    <location>
        <begin position="301"/>
        <end position="362"/>
    </location>
</feature>
<dbReference type="RefSeq" id="WP_116975520.1">
    <property type="nucleotide sequence ID" value="NZ_QPMM01000004.1"/>
</dbReference>
<name>A0A3E1YB71_9BACT</name>
<organism evidence="4 5">
    <name type="scientific">Chitinophaga silvatica</name>
    <dbReference type="NCBI Taxonomy" id="2282649"/>
    <lineage>
        <taxon>Bacteria</taxon>
        <taxon>Pseudomonadati</taxon>
        <taxon>Bacteroidota</taxon>
        <taxon>Chitinophagia</taxon>
        <taxon>Chitinophagales</taxon>
        <taxon>Chitinophagaceae</taxon>
        <taxon>Chitinophaga</taxon>
    </lineage>
</organism>
<dbReference type="Proteomes" id="UP000260644">
    <property type="component" value="Unassembled WGS sequence"/>
</dbReference>
<proteinExistence type="predicted"/>
<dbReference type="AlphaFoldDB" id="A0A3E1YB71"/>
<feature type="transmembrane region" description="Helical" evidence="2">
    <location>
        <begin position="244"/>
        <end position="266"/>
    </location>
</feature>
<dbReference type="Pfam" id="PF03929">
    <property type="entry name" value="PepSY_TM"/>
    <property type="match status" value="1"/>
</dbReference>
<dbReference type="PANTHER" id="PTHR34219:SF3">
    <property type="entry name" value="BLL7967 PROTEIN"/>
    <property type="match status" value="1"/>
</dbReference>
<dbReference type="PROSITE" id="PS51257">
    <property type="entry name" value="PROKAR_LIPOPROTEIN"/>
    <property type="match status" value="1"/>
</dbReference>
<keyword evidence="2" id="KW-0472">Membrane</keyword>
<dbReference type="InterPro" id="IPR025711">
    <property type="entry name" value="PepSY"/>
</dbReference>
<protein>
    <submittedName>
        <fullName evidence="4">PepSY domain-containing protein</fullName>
    </submittedName>
</protein>
<dbReference type="OrthoDB" id="111691at2"/>
<evidence type="ECO:0000313" key="4">
    <source>
        <dbReference type="EMBL" id="RFS23327.1"/>
    </source>
</evidence>
<evidence type="ECO:0000259" key="3">
    <source>
        <dbReference type="Pfam" id="PF03413"/>
    </source>
</evidence>
<accession>A0A3E1YB71</accession>
<keyword evidence="2" id="KW-0812">Transmembrane</keyword>
<feature type="compositionally biased region" description="Basic and acidic residues" evidence="1">
    <location>
        <begin position="90"/>
        <end position="133"/>
    </location>
</feature>
<dbReference type="EMBL" id="QPMM01000004">
    <property type="protein sequence ID" value="RFS23327.1"/>
    <property type="molecule type" value="Genomic_DNA"/>
</dbReference>
<keyword evidence="2" id="KW-1133">Transmembrane helix</keyword>
<gene>
    <name evidence="4" type="ORF">DVR12_09930</name>
</gene>
<evidence type="ECO:0000256" key="2">
    <source>
        <dbReference type="SAM" id="Phobius"/>
    </source>
</evidence>
<keyword evidence="5" id="KW-1185">Reference proteome</keyword>
<evidence type="ECO:0000313" key="5">
    <source>
        <dbReference type="Proteomes" id="UP000260644"/>
    </source>
</evidence>
<dbReference type="InterPro" id="IPR005625">
    <property type="entry name" value="PepSY-ass_TM"/>
</dbReference>
<feature type="transmembrane region" description="Helical" evidence="2">
    <location>
        <begin position="195"/>
        <end position="216"/>
    </location>
</feature>
<comment type="caution">
    <text evidence="4">The sequence shown here is derived from an EMBL/GenBank/DDBJ whole genome shotgun (WGS) entry which is preliminary data.</text>
</comment>
<feature type="transmembrane region" description="Helical" evidence="2">
    <location>
        <begin position="12"/>
        <end position="32"/>
    </location>
</feature>